<reference evidence="2" key="1">
    <citation type="journal article" date="2019" name="Int. J. Syst. Evol. Microbiol.">
        <title>The Global Catalogue of Microorganisms (GCM) 10K type strain sequencing project: providing services to taxonomists for standard genome sequencing and annotation.</title>
        <authorList>
            <consortium name="The Broad Institute Genomics Platform"/>
            <consortium name="The Broad Institute Genome Sequencing Center for Infectious Disease"/>
            <person name="Wu L."/>
            <person name="Ma J."/>
        </authorList>
    </citation>
    <scope>NUCLEOTIDE SEQUENCE [LARGE SCALE GENOMIC DNA]</scope>
    <source>
        <strain evidence="2">CGMCC 1.12237</strain>
    </source>
</reference>
<evidence type="ECO:0000313" key="2">
    <source>
        <dbReference type="Proteomes" id="UP001596147"/>
    </source>
</evidence>
<dbReference type="RefSeq" id="WP_382346757.1">
    <property type="nucleotide sequence ID" value="NZ_JBHSMC010000001.1"/>
</dbReference>
<dbReference type="EMBL" id="JBHSMC010000001">
    <property type="protein sequence ID" value="MFC5463382.1"/>
    <property type="molecule type" value="Genomic_DNA"/>
</dbReference>
<gene>
    <name evidence="1" type="ORF">ACFPM4_01300</name>
</gene>
<protein>
    <submittedName>
        <fullName evidence="1">Uncharacterized protein</fullName>
    </submittedName>
</protein>
<keyword evidence="2" id="KW-1185">Reference proteome</keyword>
<proteinExistence type="predicted"/>
<organism evidence="1 2">
    <name type="scientific">Lederbergia graminis</name>
    <dbReference type="NCBI Taxonomy" id="735518"/>
    <lineage>
        <taxon>Bacteria</taxon>
        <taxon>Bacillati</taxon>
        <taxon>Bacillota</taxon>
        <taxon>Bacilli</taxon>
        <taxon>Bacillales</taxon>
        <taxon>Bacillaceae</taxon>
        <taxon>Lederbergia</taxon>
    </lineage>
</organism>
<dbReference type="Proteomes" id="UP001596147">
    <property type="component" value="Unassembled WGS sequence"/>
</dbReference>
<evidence type="ECO:0000313" key="1">
    <source>
        <dbReference type="EMBL" id="MFC5463382.1"/>
    </source>
</evidence>
<accession>A0ABW0LEI5</accession>
<name>A0ABW0LEI5_9BACI</name>
<comment type="caution">
    <text evidence="1">The sequence shown here is derived from an EMBL/GenBank/DDBJ whole genome shotgun (WGS) entry which is preliminary data.</text>
</comment>
<sequence length="56" mass="6865">MEHNAFDNDYLQQLTKDELIEIIIEMREEINKGNISSKKKKFEEEVFPLWRPPWDK</sequence>